<dbReference type="Proteomes" id="UP001163823">
    <property type="component" value="Chromosome 7"/>
</dbReference>
<evidence type="ECO:0000313" key="2">
    <source>
        <dbReference type="EMBL" id="KAJ7961469.1"/>
    </source>
</evidence>
<organism evidence="2 3">
    <name type="scientific">Quillaja saponaria</name>
    <name type="common">Soap bark tree</name>
    <dbReference type="NCBI Taxonomy" id="32244"/>
    <lineage>
        <taxon>Eukaryota</taxon>
        <taxon>Viridiplantae</taxon>
        <taxon>Streptophyta</taxon>
        <taxon>Embryophyta</taxon>
        <taxon>Tracheophyta</taxon>
        <taxon>Spermatophyta</taxon>
        <taxon>Magnoliopsida</taxon>
        <taxon>eudicotyledons</taxon>
        <taxon>Gunneridae</taxon>
        <taxon>Pentapetalae</taxon>
        <taxon>rosids</taxon>
        <taxon>fabids</taxon>
        <taxon>Fabales</taxon>
        <taxon>Quillajaceae</taxon>
        <taxon>Quillaja</taxon>
    </lineage>
</organism>
<comment type="caution">
    <text evidence="2">The sequence shown here is derived from an EMBL/GenBank/DDBJ whole genome shotgun (WGS) entry which is preliminary data.</text>
</comment>
<reference evidence="2" key="1">
    <citation type="journal article" date="2023" name="Science">
        <title>Elucidation of the pathway for biosynthesis of saponin adjuvants from the soapbark tree.</title>
        <authorList>
            <person name="Reed J."/>
            <person name="Orme A."/>
            <person name="El-Demerdash A."/>
            <person name="Owen C."/>
            <person name="Martin L.B.B."/>
            <person name="Misra R.C."/>
            <person name="Kikuchi S."/>
            <person name="Rejzek M."/>
            <person name="Martin A.C."/>
            <person name="Harkess A."/>
            <person name="Leebens-Mack J."/>
            <person name="Louveau T."/>
            <person name="Stephenson M.J."/>
            <person name="Osbourn A."/>
        </authorList>
    </citation>
    <scope>NUCLEOTIDE SEQUENCE</scope>
    <source>
        <strain evidence="2">S10</strain>
    </source>
</reference>
<feature type="domain" description="DUF4220" evidence="1">
    <location>
        <begin position="1"/>
        <end position="178"/>
    </location>
</feature>
<evidence type="ECO:0000259" key="1">
    <source>
        <dbReference type="Pfam" id="PF13968"/>
    </source>
</evidence>
<dbReference type="PANTHER" id="PTHR31325">
    <property type="entry name" value="OS01G0798800 PROTEIN-RELATED"/>
    <property type="match status" value="1"/>
</dbReference>
<dbReference type="KEGG" id="qsa:O6P43_016814"/>
<name>A0AAD7PNP7_QUISA</name>
<evidence type="ECO:0000313" key="3">
    <source>
        <dbReference type="Proteomes" id="UP001163823"/>
    </source>
</evidence>
<dbReference type="Pfam" id="PF13968">
    <property type="entry name" value="DUF4220"/>
    <property type="match status" value="1"/>
</dbReference>
<protein>
    <submittedName>
        <fullName evidence="2">Disease resistance protein</fullName>
    </submittedName>
</protein>
<gene>
    <name evidence="2" type="ORF">O6P43_016814</name>
</gene>
<sequence>MLFFGFTRYGEKTIALYSASIKHLRNSLLSRNTDGFGWKSIEDRILFHNGKPRKQEILFRRTLVLFISVFTDVIISTENLQDYIISFQSLGYEDAFKMVNKELEFAYDFFYTKKSVSPVLRAYNRWTILLTSVASLIIFYKQSKQEEHIHLIDWILTKVVLFATIAIEMFSYFYKIIQQANIIKEIRSSSISLSKYSLIDGLCVEYQNVSQKKLAKDVHVSHRQISQDMKDLIYSYYLNKSKGIRNGTFKYIRGMNDVIDDFPSIEWTKLLDFHHRILIWHIATARCYYFGDPETGNIRVCETDDIIVCETDDVRLSETDDVRLSETHDVRVYRTESKTLSDYMMYLVAKCQHMLPVGTGFSQVKEKRALN</sequence>
<dbReference type="EMBL" id="JARAOO010000007">
    <property type="protein sequence ID" value="KAJ7961469.1"/>
    <property type="molecule type" value="Genomic_DNA"/>
</dbReference>
<dbReference type="InterPro" id="IPR025315">
    <property type="entry name" value="DUF4220"/>
</dbReference>
<keyword evidence="3" id="KW-1185">Reference proteome</keyword>
<proteinExistence type="predicted"/>
<dbReference type="AlphaFoldDB" id="A0AAD7PNP7"/>
<accession>A0AAD7PNP7</accession>